<organism evidence="2 3">
    <name type="scientific">Amylibacter marinus</name>
    <dbReference type="NCBI Taxonomy" id="1475483"/>
    <lineage>
        <taxon>Bacteria</taxon>
        <taxon>Pseudomonadati</taxon>
        <taxon>Pseudomonadota</taxon>
        <taxon>Alphaproteobacteria</taxon>
        <taxon>Rhodobacterales</taxon>
        <taxon>Paracoccaceae</taxon>
        <taxon>Amylibacter</taxon>
    </lineage>
</organism>
<protein>
    <recommendedName>
        <fullName evidence="1">YjiS-like domain-containing protein</fullName>
    </recommendedName>
</protein>
<dbReference type="EMBL" id="BSNN01000001">
    <property type="protein sequence ID" value="GLQ33772.1"/>
    <property type="molecule type" value="Genomic_DNA"/>
</dbReference>
<reference evidence="3" key="1">
    <citation type="journal article" date="2019" name="Int. J. Syst. Evol. Microbiol.">
        <title>The Global Catalogue of Microorganisms (GCM) 10K type strain sequencing project: providing services to taxonomists for standard genome sequencing and annotation.</title>
        <authorList>
            <consortium name="The Broad Institute Genomics Platform"/>
            <consortium name="The Broad Institute Genome Sequencing Center for Infectious Disease"/>
            <person name="Wu L."/>
            <person name="Ma J."/>
        </authorList>
    </citation>
    <scope>NUCLEOTIDE SEQUENCE [LARGE SCALE GENOMIC DNA]</scope>
    <source>
        <strain evidence="3">NBRC 110140</strain>
    </source>
</reference>
<evidence type="ECO:0000259" key="1">
    <source>
        <dbReference type="Pfam" id="PF06568"/>
    </source>
</evidence>
<dbReference type="Pfam" id="PF06568">
    <property type="entry name" value="YjiS-like"/>
    <property type="match status" value="1"/>
</dbReference>
<dbReference type="Proteomes" id="UP001156694">
    <property type="component" value="Unassembled WGS sequence"/>
</dbReference>
<dbReference type="InterPro" id="IPR009506">
    <property type="entry name" value="YjiS-like"/>
</dbReference>
<feature type="domain" description="YjiS-like" evidence="1">
    <location>
        <begin position="27"/>
        <end position="62"/>
    </location>
</feature>
<proteinExistence type="predicted"/>
<evidence type="ECO:0000313" key="3">
    <source>
        <dbReference type="Proteomes" id="UP001156694"/>
    </source>
</evidence>
<dbReference type="RefSeq" id="WP_284374992.1">
    <property type="nucleotide sequence ID" value="NZ_BSNN01000001.1"/>
</dbReference>
<evidence type="ECO:0000313" key="2">
    <source>
        <dbReference type="EMBL" id="GLQ33772.1"/>
    </source>
</evidence>
<gene>
    <name evidence="2" type="ORF">GCM10007939_00550</name>
</gene>
<name>A0ABQ5VR75_9RHOB</name>
<keyword evidence="3" id="KW-1185">Reference proteome</keyword>
<comment type="caution">
    <text evidence="2">The sequence shown here is derived from an EMBL/GenBank/DDBJ whole genome shotgun (WGS) entry which is preliminary data.</text>
</comment>
<accession>A0ABQ5VR75</accession>
<sequence length="67" mass="7589">MATLTKSNRTFGAISTLKVVNKIEATVASFHAWQSAYQTKRVLRKLSARELEDIGLSRADIEMMFQK</sequence>